<feature type="domain" description="Peptidase C14 caspase" evidence="1">
    <location>
        <begin position="113"/>
        <end position="298"/>
    </location>
</feature>
<dbReference type="OrthoDB" id="6116485at2759"/>
<dbReference type="EMBL" id="ASPP01019946">
    <property type="protein sequence ID" value="ETO14580.1"/>
    <property type="molecule type" value="Genomic_DNA"/>
</dbReference>
<dbReference type="InterPro" id="IPR011600">
    <property type="entry name" value="Pept_C14_caspase"/>
</dbReference>
<dbReference type="Gene3D" id="3.40.50.1460">
    <property type="match status" value="1"/>
</dbReference>
<reference evidence="2 3" key="1">
    <citation type="journal article" date="2013" name="Curr. Biol.">
        <title>The Genome of the Foraminiferan Reticulomyxa filosa.</title>
        <authorList>
            <person name="Glockner G."/>
            <person name="Hulsmann N."/>
            <person name="Schleicher M."/>
            <person name="Noegel A.A."/>
            <person name="Eichinger L."/>
            <person name="Gallinger C."/>
            <person name="Pawlowski J."/>
            <person name="Sierra R."/>
            <person name="Euteneuer U."/>
            <person name="Pillet L."/>
            <person name="Moustafa A."/>
            <person name="Platzer M."/>
            <person name="Groth M."/>
            <person name="Szafranski K."/>
            <person name="Schliwa M."/>
        </authorList>
    </citation>
    <scope>NUCLEOTIDE SEQUENCE [LARGE SCALE GENOMIC DNA]</scope>
</reference>
<dbReference type="InterPro" id="IPR029030">
    <property type="entry name" value="Caspase-like_dom_sf"/>
</dbReference>
<dbReference type="GO" id="GO:0006508">
    <property type="term" value="P:proteolysis"/>
    <property type="evidence" value="ECO:0007669"/>
    <property type="project" value="InterPro"/>
</dbReference>
<sequence>MSSYKAFVYFEGKAHEITLVSIHLTRLKEEVLKIINTKDNNNKTRNSKSHFKIVDTNDQELTNDQQLKISFETQPVFLFVYFINNNDNDEKKYPEDKKKKEDNEGYKIMNPLVLLTGASKYDRLDYLPEVKIDLIMFRNLFEEVYGYEVYSTYDPNKPETELLTLHQLNLFLMQHYTNNNEKNYDSFIFVWCGHGNTTSEEGDILITSDDNKYKSFKKVQELFTYDTNRFLNKPKIFIKNIYRENEQSQEQQWHNNEPDTFIILSTTPGKLIFEKGSYFTECFCNIMSQNIKLPKLKSLDSNIMLISKLIEQKELTGQIIQVITVCDQHVFLYNKDYSNINIEIDQDFLWNETNKKAHEMVNEMINKRKQGIIVVAKNNDQLETLNEQLPSRNMPFSMMITSIEHMKKRLTLGQYSIYSFY</sequence>
<comment type="caution">
    <text evidence="2">The sequence shown here is derived from an EMBL/GenBank/DDBJ whole genome shotgun (WGS) entry which is preliminary data.</text>
</comment>
<organism evidence="2 3">
    <name type="scientific">Reticulomyxa filosa</name>
    <dbReference type="NCBI Taxonomy" id="46433"/>
    <lineage>
        <taxon>Eukaryota</taxon>
        <taxon>Sar</taxon>
        <taxon>Rhizaria</taxon>
        <taxon>Retaria</taxon>
        <taxon>Foraminifera</taxon>
        <taxon>Monothalamids</taxon>
        <taxon>Reticulomyxidae</taxon>
        <taxon>Reticulomyxa</taxon>
    </lineage>
</organism>
<name>X6MN97_RETFI</name>
<evidence type="ECO:0000313" key="2">
    <source>
        <dbReference type="EMBL" id="ETO14580.1"/>
    </source>
</evidence>
<dbReference type="Pfam" id="PF00656">
    <property type="entry name" value="Peptidase_C14"/>
    <property type="match status" value="1"/>
</dbReference>
<dbReference type="Proteomes" id="UP000023152">
    <property type="component" value="Unassembled WGS sequence"/>
</dbReference>
<accession>X6MN97</accession>
<proteinExistence type="predicted"/>
<keyword evidence="3" id="KW-1185">Reference proteome</keyword>
<evidence type="ECO:0000259" key="1">
    <source>
        <dbReference type="Pfam" id="PF00656"/>
    </source>
</evidence>
<dbReference type="GO" id="GO:0004197">
    <property type="term" value="F:cysteine-type endopeptidase activity"/>
    <property type="evidence" value="ECO:0007669"/>
    <property type="project" value="InterPro"/>
</dbReference>
<evidence type="ECO:0000313" key="3">
    <source>
        <dbReference type="Proteomes" id="UP000023152"/>
    </source>
</evidence>
<protein>
    <recommendedName>
        <fullName evidence="1">Peptidase C14 caspase domain-containing protein</fullName>
    </recommendedName>
</protein>
<dbReference type="SUPFAM" id="SSF52129">
    <property type="entry name" value="Caspase-like"/>
    <property type="match status" value="1"/>
</dbReference>
<gene>
    <name evidence="2" type="ORF">RFI_22788</name>
</gene>
<dbReference type="AlphaFoldDB" id="X6MN97"/>